<feature type="signal peptide" evidence="1">
    <location>
        <begin position="1"/>
        <end position="16"/>
    </location>
</feature>
<sequence length="40" mass="4746">MVLLLRIVGCFVYVYTIQQNANHRLHIFPRTTQESIVSFH</sequence>
<evidence type="ECO:0000256" key="1">
    <source>
        <dbReference type="SAM" id="SignalP"/>
    </source>
</evidence>
<keyword evidence="1" id="KW-0732">Signal</keyword>
<organism evidence="2">
    <name type="scientific">Arundo donax</name>
    <name type="common">Giant reed</name>
    <name type="synonym">Donax arundinaceus</name>
    <dbReference type="NCBI Taxonomy" id="35708"/>
    <lineage>
        <taxon>Eukaryota</taxon>
        <taxon>Viridiplantae</taxon>
        <taxon>Streptophyta</taxon>
        <taxon>Embryophyta</taxon>
        <taxon>Tracheophyta</taxon>
        <taxon>Spermatophyta</taxon>
        <taxon>Magnoliopsida</taxon>
        <taxon>Liliopsida</taxon>
        <taxon>Poales</taxon>
        <taxon>Poaceae</taxon>
        <taxon>PACMAD clade</taxon>
        <taxon>Arundinoideae</taxon>
        <taxon>Arundineae</taxon>
        <taxon>Arundo</taxon>
    </lineage>
</organism>
<reference evidence="2" key="1">
    <citation type="submission" date="2014-09" db="EMBL/GenBank/DDBJ databases">
        <authorList>
            <person name="Magalhaes I.L.F."/>
            <person name="Oliveira U."/>
            <person name="Santos F.R."/>
            <person name="Vidigal T.H.D.A."/>
            <person name="Brescovit A.D."/>
            <person name="Santos A.J."/>
        </authorList>
    </citation>
    <scope>NUCLEOTIDE SEQUENCE</scope>
    <source>
        <tissue evidence="2">Shoot tissue taken approximately 20 cm above the soil surface</tissue>
    </source>
</reference>
<feature type="chain" id="PRO_5002062411" evidence="1">
    <location>
        <begin position="17"/>
        <end position="40"/>
    </location>
</feature>
<protein>
    <submittedName>
        <fullName evidence="2">Uncharacterized protein</fullName>
    </submittedName>
</protein>
<accession>A0A0A9A0Q8</accession>
<dbReference type="AlphaFoldDB" id="A0A0A9A0Q8"/>
<dbReference type="EMBL" id="GBRH01253229">
    <property type="protein sequence ID" value="JAD44666.1"/>
    <property type="molecule type" value="Transcribed_RNA"/>
</dbReference>
<evidence type="ECO:0000313" key="2">
    <source>
        <dbReference type="EMBL" id="JAD44666.1"/>
    </source>
</evidence>
<reference evidence="2" key="2">
    <citation type="journal article" date="2015" name="Data Brief">
        <title>Shoot transcriptome of the giant reed, Arundo donax.</title>
        <authorList>
            <person name="Barrero R.A."/>
            <person name="Guerrero F.D."/>
            <person name="Moolhuijzen P."/>
            <person name="Goolsby J.A."/>
            <person name="Tidwell J."/>
            <person name="Bellgard S.E."/>
            <person name="Bellgard M.I."/>
        </authorList>
    </citation>
    <scope>NUCLEOTIDE SEQUENCE</scope>
    <source>
        <tissue evidence="2">Shoot tissue taken approximately 20 cm above the soil surface</tissue>
    </source>
</reference>
<proteinExistence type="predicted"/>
<name>A0A0A9A0Q8_ARUDO</name>